<keyword evidence="5" id="KW-0929">Antimicrobial</keyword>
<evidence type="ECO:0000256" key="8">
    <source>
        <dbReference type="ARBA" id="ARBA00023295"/>
    </source>
</evidence>
<dbReference type="PANTHER" id="PTHR31698:SF8">
    <property type="entry name" value="LYSOZYME G-RELATED"/>
    <property type="match status" value="1"/>
</dbReference>
<feature type="domain" description="Transglycosylase SLT" evidence="11">
    <location>
        <begin position="65"/>
        <end position="179"/>
    </location>
</feature>
<feature type="active site" evidence="10">
    <location>
        <position position="86"/>
    </location>
</feature>
<dbReference type="AlphaFoldDB" id="A0A8C5A7B0"/>
<dbReference type="GO" id="GO:0031640">
    <property type="term" value="P:killing of cells of another organism"/>
    <property type="evidence" value="ECO:0007669"/>
    <property type="project" value="UniProtKB-KW"/>
</dbReference>
<feature type="active site" evidence="10">
    <location>
        <position position="103"/>
    </location>
</feature>
<evidence type="ECO:0000313" key="12">
    <source>
        <dbReference type="Ensembl" id="ENSGMOP00000027649.1"/>
    </source>
</evidence>
<dbReference type="Ensembl" id="ENSGMOT00000040621.1">
    <property type="protein sequence ID" value="ENSGMOP00000027649.1"/>
    <property type="gene ID" value="ENSGMOG00000004955.2"/>
</dbReference>
<comment type="similarity">
    <text evidence="2 9">Belongs to the glycosyl hydrolase 23 family.</text>
</comment>
<dbReference type="GeneTree" id="ENSGT00390000017614"/>
<evidence type="ECO:0000256" key="9">
    <source>
        <dbReference type="PIRNR" id="PIRNR001065"/>
    </source>
</evidence>
<dbReference type="OMA" id="MICKVAN"/>
<name>A0A8C5A7B0_GADMO</name>
<evidence type="ECO:0000259" key="11">
    <source>
        <dbReference type="Pfam" id="PF01464"/>
    </source>
</evidence>
<dbReference type="CDD" id="cd01021">
    <property type="entry name" value="GEWL"/>
    <property type="match status" value="1"/>
</dbReference>
<evidence type="ECO:0000256" key="10">
    <source>
        <dbReference type="PIRSR" id="PIRSR001065-1"/>
    </source>
</evidence>
<dbReference type="GO" id="GO:0009253">
    <property type="term" value="P:peptidoglycan catabolic process"/>
    <property type="evidence" value="ECO:0007669"/>
    <property type="project" value="InterPro"/>
</dbReference>
<proteinExistence type="inferred from homology"/>
<evidence type="ECO:0000256" key="6">
    <source>
        <dbReference type="ARBA" id="ARBA00022638"/>
    </source>
</evidence>
<keyword evidence="6" id="KW-0081">Bacteriolytic enzyme</keyword>
<dbReference type="Proteomes" id="UP000694546">
    <property type="component" value="Chromosome 3"/>
</dbReference>
<dbReference type="PANTHER" id="PTHR31698">
    <property type="entry name" value="LYSOZYME G FAMILY MEMBER"/>
    <property type="match status" value="1"/>
</dbReference>
<sequence length="210" mass="23676">IEYITGWGEDFLTDTFGDILKVETTGASKETAVAYYDRNLHKGVTASEIMAKEDLDSMKKYKTAIKNVAERWDVNPALIAGIISRESEAGHSIKNTKPPGWGDKGNAFGLMQVINIMNTKHQTWDGGEHLYQATKILVYFIGRIQKKFPSWTAEEQLKGAIAAYNKGDGAVHSYDHVDENTTGKDYSDDVVAKAQWYWDNLFKPSSFWPW</sequence>
<dbReference type="FunFam" id="1.10.530.10:FF:000026">
    <property type="entry name" value="Lysozyme g"/>
    <property type="match status" value="1"/>
</dbReference>
<evidence type="ECO:0000256" key="4">
    <source>
        <dbReference type="ARBA" id="ARBA00016485"/>
    </source>
</evidence>
<dbReference type="GO" id="GO:0050830">
    <property type="term" value="P:defense response to Gram-positive bacterium"/>
    <property type="evidence" value="ECO:0007669"/>
    <property type="project" value="TreeGrafter"/>
</dbReference>
<reference evidence="12" key="1">
    <citation type="submission" date="2025-08" db="UniProtKB">
        <authorList>
            <consortium name="Ensembl"/>
        </authorList>
    </citation>
    <scope>IDENTIFICATION</scope>
</reference>
<keyword evidence="13" id="KW-1185">Reference proteome</keyword>
<evidence type="ECO:0000256" key="2">
    <source>
        <dbReference type="ARBA" id="ARBA00008902"/>
    </source>
</evidence>
<dbReference type="EC" id="3.2.1.17" evidence="3 9"/>
<dbReference type="GO" id="GO:0003796">
    <property type="term" value="F:lysozyme activity"/>
    <property type="evidence" value="ECO:0007669"/>
    <property type="project" value="UniProtKB-UniRule"/>
</dbReference>
<organism evidence="12 13">
    <name type="scientific">Gadus morhua</name>
    <name type="common">Atlantic cod</name>
    <dbReference type="NCBI Taxonomy" id="8049"/>
    <lineage>
        <taxon>Eukaryota</taxon>
        <taxon>Metazoa</taxon>
        <taxon>Chordata</taxon>
        <taxon>Craniata</taxon>
        <taxon>Vertebrata</taxon>
        <taxon>Euteleostomi</taxon>
        <taxon>Actinopterygii</taxon>
        <taxon>Neopterygii</taxon>
        <taxon>Teleostei</taxon>
        <taxon>Neoteleostei</taxon>
        <taxon>Acanthomorphata</taxon>
        <taxon>Zeiogadaria</taxon>
        <taxon>Gadariae</taxon>
        <taxon>Gadiformes</taxon>
        <taxon>Gadoidei</taxon>
        <taxon>Gadidae</taxon>
        <taxon>Gadus</taxon>
    </lineage>
</organism>
<reference evidence="12" key="2">
    <citation type="submission" date="2025-09" db="UniProtKB">
        <authorList>
            <consortium name="Ensembl"/>
        </authorList>
    </citation>
    <scope>IDENTIFICATION</scope>
</reference>
<dbReference type="InterPro" id="IPR008258">
    <property type="entry name" value="Transglycosylase_SLT_dom_1"/>
</dbReference>
<evidence type="ECO:0000256" key="7">
    <source>
        <dbReference type="ARBA" id="ARBA00022801"/>
    </source>
</evidence>
<protein>
    <recommendedName>
        <fullName evidence="4 9">Lysozyme g</fullName>
        <ecNumber evidence="3 9">3.2.1.17</ecNumber>
    </recommendedName>
</protein>
<evidence type="ECO:0000313" key="13">
    <source>
        <dbReference type="Proteomes" id="UP000694546"/>
    </source>
</evidence>
<evidence type="ECO:0000256" key="3">
    <source>
        <dbReference type="ARBA" id="ARBA00012732"/>
    </source>
</evidence>
<evidence type="ECO:0000256" key="1">
    <source>
        <dbReference type="ARBA" id="ARBA00000632"/>
    </source>
</evidence>
<dbReference type="Pfam" id="PF01464">
    <property type="entry name" value="SLT"/>
    <property type="match status" value="1"/>
</dbReference>
<dbReference type="GO" id="GO:0005576">
    <property type="term" value="C:extracellular region"/>
    <property type="evidence" value="ECO:0007669"/>
    <property type="project" value="TreeGrafter"/>
</dbReference>
<dbReference type="InterPro" id="IPR023346">
    <property type="entry name" value="Lysozyme-like_dom_sf"/>
</dbReference>
<dbReference type="InterPro" id="IPR002152">
    <property type="entry name" value="Glyco_hydro_23"/>
</dbReference>
<evidence type="ECO:0000256" key="5">
    <source>
        <dbReference type="ARBA" id="ARBA00022529"/>
    </source>
</evidence>
<dbReference type="SUPFAM" id="SSF53955">
    <property type="entry name" value="Lysozyme-like"/>
    <property type="match status" value="1"/>
</dbReference>
<keyword evidence="8 9" id="KW-0326">Glycosidase</keyword>
<dbReference type="PRINTS" id="PR00749">
    <property type="entry name" value="LYSOZYMEG"/>
</dbReference>
<accession>A0A8C5A7B0</accession>
<dbReference type="PIRSF" id="PIRSF001065">
    <property type="entry name" value="Lysozyme_g"/>
    <property type="match status" value="1"/>
</dbReference>
<dbReference type="Gene3D" id="1.10.530.10">
    <property type="match status" value="1"/>
</dbReference>
<comment type="catalytic activity">
    <reaction evidence="1 9">
        <text>Hydrolysis of (1-&gt;4)-beta-linkages between N-acetylmuramic acid and N-acetyl-D-glucosamine residues in a peptidoglycan and between N-acetyl-D-glucosamine residues in chitodextrins.</text>
        <dbReference type="EC" id="3.2.1.17"/>
    </reaction>
</comment>
<keyword evidence="7 9" id="KW-0378">Hydrolase</keyword>